<organism evidence="7 8">
    <name type="scientific">Trypanosoma cruzi Dm28c</name>
    <dbReference type="NCBI Taxonomy" id="1416333"/>
    <lineage>
        <taxon>Eukaryota</taxon>
        <taxon>Discoba</taxon>
        <taxon>Euglenozoa</taxon>
        <taxon>Kinetoplastea</taxon>
        <taxon>Metakinetoplastina</taxon>
        <taxon>Trypanosomatida</taxon>
        <taxon>Trypanosomatidae</taxon>
        <taxon>Trypanosoma</taxon>
        <taxon>Schizotrypanum</taxon>
    </lineage>
</organism>
<evidence type="ECO:0000313" key="8">
    <source>
        <dbReference type="Proteomes" id="UP000017861"/>
    </source>
</evidence>
<gene>
    <name evidence="7" type="ORF">TCDM_01424</name>
</gene>
<dbReference type="GO" id="GO:0006081">
    <property type="term" value="P:aldehyde metabolic process"/>
    <property type="evidence" value="ECO:0007669"/>
    <property type="project" value="InterPro"/>
</dbReference>
<evidence type="ECO:0000313" key="7">
    <source>
        <dbReference type="EMBL" id="ESS69721.1"/>
    </source>
</evidence>
<dbReference type="FunFam" id="3.40.605.10:FF:000004">
    <property type="entry name" value="Aldehyde dehydrogenase"/>
    <property type="match status" value="1"/>
</dbReference>
<evidence type="ECO:0000256" key="5">
    <source>
        <dbReference type="PIRSR" id="PIRSR036492-1"/>
    </source>
</evidence>
<evidence type="ECO:0000256" key="4">
    <source>
        <dbReference type="PIRNR" id="PIRNR036492"/>
    </source>
</evidence>
<dbReference type="Proteomes" id="UP000017861">
    <property type="component" value="Unassembled WGS sequence"/>
</dbReference>
<evidence type="ECO:0000256" key="2">
    <source>
        <dbReference type="ARBA" id="ARBA00023002"/>
    </source>
</evidence>
<dbReference type="GO" id="GO:0005737">
    <property type="term" value="C:cytoplasm"/>
    <property type="evidence" value="ECO:0007669"/>
    <property type="project" value="TreeGrafter"/>
</dbReference>
<dbReference type="PANTHER" id="PTHR43570">
    <property type="entry name" value="ALDEHYDE DEHYDROGENASE"/>
    <property type="match status" value="1"/>
</dbReference>
<comment type="caution">
    <text evidence="7">The sequence shown here is derived from an EMBL/GenBank/DDBJ whole genome shotgun (WGS) entry which is preliminary data.</text>
</comment>
<dbReference type="PANTHER" id="PTHR43570:SF16">
    <property type="entry name" value="ALDEHYDE DEHYDROGENASE TYPE III, ISOFORM Q"/>
    <property type="match status" value="1"/>
</dbReference>
<evidence type="ECO:0000256" key="1">
    <source>
        <dbReference type="ARBA" id="ARBA00009986"/>
    </source>
</evidence>
<dbReference type="GO" id="GO:0004029">
    <property type="term" value="F:aldehyde dehydrogenase (NAD+) activity"/>
    <property type="evidence" value="ECO:0007669"/>
    <property type="project" value="TreeGrafter"/>
</dbReference>
<dbReference type="InterPro" id="IPR015590">
    <property type="entry name" value="Aldehyde_DH_dom"/>
</dbReference>
<dbReference type="InterPro" id="IPR016162">
    <property type="entry name" value="Ald_DH_N"/>
</dbReference>
<dbReference type="InterPro" id="IPR016163">
    <property type="entry name" value="Ald_DH_C"/>
</dbReference>
<dbReference type="InterPro" id="IPR016160">
    <property type="entry name" value="Ald_DH_CS_CYS"/>
</dbReference>
<dbReference type="Pfam" id="PF00171">
    <property type="entry name" value="Aldedh"/>
    <property type="match status" value="1"/>
</dbReference>
<evidence type="ECO:0000259" key="6">
    <source>
        <dbReference type="Pfam" id="PF00171"/>
    </source>
</evidence>
<evidence type="ECO:0000256" key="3">
    <source>
        <dbReference type="ARBA" id="ARBA00023027"/>
    </source>
</evidence>
<feature type="domain" description="Aldehyde dehydrogenase" evidence="6">
    <location>
        <begin position="17"/>
        <end position="438"/>
    </location>
</feature>
<dbReference type="InterPro" id="IPR016161">
    <property type="entry name" value="Ald_DH/histidinol_DH"/>
</dbReference>
<comment type="similarity">
    <text evidence="1 4">Belongs to the aldehyde dehydrogenase family.</text>
</comment>
<proteinExistence type="inferred from homology"/>
<feature type="active site" evidence="5">
    <location>
        <position position="255"/>
    </location>
</feature>
<feature type="active site" evidence="5">
    <location>
        <position position="219"/>
    </location>
</feature>
<dbReference type="OrthoDB" id="440325at2759"/>
<dbReference type="Gene3D" id="3.40.605.10">
    <property type="entry name" value="Aldehyde Dehydrogenase, Chain A, domain 1"/>
    <property type="match status" value="1"/>
</dbReference>
<protein>
    <recommendedName>
        <fullName evidence="4">Aldehyde dehydrogenase</fullName>
    </recommendedName>
</protein>
<name>V5DQM2_TRYCR</name>
<keyword evidence="2 4" id="KW-0560">Oxidoreductase</keyword>
<keyword evidence="3" id="KW-0520">NAD</keyword>
<dbReference type="VEuPathDB" id="TriTrypDB:TCDM_01424"/>
<dbReference type="CDD" id="cd07087">
    <property type="entry name" value="ALDH_F3-13-14_CALDH-like"/>
    <property type="match status" value="1"/>
</dbReference>
<dbReference type="AlphaFoldDB" id="V5DQM2"/>
<dbReference type="PIRSF" id="PIRSF036492">
    <property type="entry name" value="ALDH"/>
    <property type="match status" value="1"/>
</dbReference>
<reference evidence="7 8" key="1">
    <citation type="journal article" date="2014" name="Genome Announc.">
        <title>Trypanosoma cruzi Clone Dm28c Draft Genome Sequence.</title>
        <authorList>
            <person name="Grisard E.C."/>
            <person name="Teixeira S.M."/>
            <person name="de Almeida L.G."/>
            <person name="Stoco P.H."/>
            <person name="Gerber A.L."/>
            <person name="Talavera-Lopez C."/>
            <person name="Lima O.C."/>
            <person name="Andersson B."/>
            <person name="de Vasconcelos A.T."/>
        </authorList>
    </citation>
    <scope>NUCLEOTIDE SEQUENCE [LARGE SCALE GENOMIC DNA]</scope>
    <source>
        <strain evidence="7 8">Dm28c</strain>
    </source>
</reference>
<dbReference type="SUPFAM" id="SSF53720">
    <property type="entry name" value="ALDH-like"/>
    <property type="match status" value="1"/>
</dbReference>
<dbReference type="InterPro" id="IPR012394">
    <property type="entry name" value="Aldehyde_DH_NAD(P)"/>
</dbReference>
<dbReference type="FunFam" id="3.40.309.10:FF:000003">
    <property type="entry name" value="Aldehyde dehydrogenase"/>
    <property type="match status" value="1"/>
</dbReference>
<dbReference type="Gene3D" id="3.40.309.10">
    <property type="entry name" value="Aldehyde Dehydrogenase, Chain A, domain 2"/>
    <property type="match status" value="1"/>
</dbReference>
<dbReference type="PROSITE" id="PS00070">
    <property type="entry name" value="ALDEHYDE_DEHYDR_CYS"/>
    <property type="match status" value="1"/>
</dbReference>
<dbReference type="EMBL" id="AYLP01000009">
    <property type="protein sequence ID" value="ESS69721.1"/>
    <property type="molecule type" value="Genomic_DNA"/>
</dbReference>
<accession>V5DQM2</accession>
<sequence length="534" mass="59187">MTSSVVNTPIEKIPLVVSRCRNGFRTGVMRSIEQRKKILLSFLRMLDENEEVFCRAVHSDLRKHPNETKFAELSVLRVEAHHFLQHLDEYALPEKPQMEGIFRLEECEIRRDPLGVVLVIGSWNYPLLLTLLPIVGALAAGNTVVAKPSDLAPASAGIMHELLLKYIPDSIVGLVKGGVTETTQLLEERFDHIFYTGNSRVAKIIMTAAAKQLTPVTLELGGKTPVIVDASCESNLGVVARRIMWGKVLNAGQTCIAPDYVLVHRQIQTKLIEALKEARDEMMGANPLQNQEDYSAIVNTDHFDRLVGLLKGGTLVFGGEMDKVNRTIAPAVLTDVQLEHPIMTEEIFGPLLPLLPFDTANDVFQFLGPREKPLALYIFADDKRFISNVVENTFSGGVLVNDVVVHVAPSGLPFGGVGHSGMGAYRGKFSFETFSHKKPVMQRKMGLEFLNAPRYPPYTLDKFRVFRHAVELSVGDRSVLSALAALLGSGAICCAGGSLYSLSYEGTTEKVKGKKTWPVWIKPSCFVFFFFCWR</sequence>